<keyword evidence="6" id="KW-1185">Reference proteome</keyword>
<evidence type="ECO:0000313" key="5">
    <source>
        <dbReference type="EMBL" id="GLR64244.1"/>
    </source>
</evidence>
<evidence type="ECO:0000256" key="1">
    <source>
        <dbReference type="ARBA" id="ARBA00012528"/>
    </source>
</evidence>
<evidence type="ECO:0000256" key="2">
    <source>
        <dbReference type="ARBA" id="ARBA00034247"/>
    </source>
</evidence>
<reference evidence="6" key="1">
    <citation type="journal article" date="2019" name="Int. J. Syst. Evol. Microbiol.">
        <title>The Global Catalogue of Microorganisms (GCM) 10K type strain sequencing project: providing services to taxonomists for standard genome sequencing and annotation.</title>
        <authorList>
            <consortium name="The Broad Institute Genomics Platform"/>
            <consortium name="The Broad Institute Genome Sequencing Center for Infectious Disease"/>
            <person name="Wu L."/>
            <person name="Ma J."/>
        </authorList>
    </citation>
    <scope>NUCLEOTIDE SEQUENCE [LARGE SCALE GENOMIC DNA]</scope>
    <source>
        <strain evidence="6">NBRC 100033</strain>
    </source>
</reference>
<dbReference type="SMART" id="SM00267">
    <property type="entry name" value="GGDEF"/>
    <property type="match status" value="1"/>
</dbReference>
<dbReference type="InterPro" id="IPR050469">
    <property type="entry name" value="Diguanylate_Cyclase"/>
</dbReference>
<keyword evidence="3" id="KW-0472">Membrane</keyword>
<dbReference type="InterPro" id="IPR029787">
    <property type="entry name" value="Nucleotide_cyclase"/>
</dbReference>
<name>A0ABQ6A2A8_9GAMM</name>
<keyword evidence="3" id="KW-0812">Transmembrane</keyword>
<dbReference type="PANTHER" id="PTHR45138">
    <property type="entry name" value="REGULATORY COMPONENTS OF SENSORY TRANSDUCTION SYSTEM"/>
    <property type="match status" value="1"/>
</dbReference>
<evidence type="ECO:0000259" key="4">
    <source>
        <dbReference type="PROSITE" id="PS50887"/>
    </source>
</evidence>
<dbReference type="Pfam" id="PF00990">
    <property type="entry name" value="GGDEF"/>
    <property type="match status" value="1"/>
</dbReference>
<comment type="caution">
    <text evidence="5">The sequence shown here is derived from an EMBL/GenBank/DDBJ whole genome shotgun (WGS) entry which is preliminary data.</text>
</comment>
<dbReference type="PANTHER" id="PTHR45138:SF9">
    <property type="entry name" value="DIGUANYLATE CYCLASE DGCM-RELATED"/>
    <property type="match status" value="1"/>
</dbReference>
<feature type="transmembrane region" description="Helical" evidence="3">
    <location>
        <begin position="350"/>
        <end position="371"/>
    </location>
</feature>
<protein>
    <recommendedName>
        <fullName evidence="1">diguanylate cyclase</fullName>
        <ecNumber evidence="1">2.7.7.65</ecNumber>
    </recommendedName>
</protein>
<comment type="catalytic activity">
    <reaction evidence="2">
        <text>2 GTP = 3',3'-c-di-GMP + 2 diphosphate</text>
        <dbReference type="Rhea" id="RHEA:24898"/>
        <dbReference type="ChEBI" id="CHEBI:33019"/>
        <dbReference type="ChEBI" id="CHEBI:37565"/>
        <dbReference type="ChEBI" id="CHEBI:58805"/>
        <dbReference type="EC" id="2.7.7.65"/>
    </reaction>
</comment>
<dbReference type="Pfam" id="PF21623">
    <property type="entry name" value="HK_sensor_dom_bact"/>
    <property type="match status" value="1"/>
</dbReference>
<feature type="domain" description="GGDEF" evidence="4">
    <location>
        <begin position="421"/>
        <end position="554"/>
    </location>
</feature>
<dbReference type="PROSITE" id="PS50887">
    <property type="entry name" value="GGDEF"/>
    <property type="match status" value="1"/>
</dbReference>
<dbReference type="Proteomes" id="UP001156682">
    <property type="component" value="Unassembled WGS sequence"/>
</dbReference>
<dbReference type="InterPro" id="IPR048760">
    <property type="entry name" value="VP0354-like_sensor_dom"/>
</dbReference>
<dbReference type="InterPro" id="IPR000160">
    <property type="entry name" value="GGDEF_dom"/>
</dbReference>
<dbReference type="CDD" id="cd01949">
    <property type="entry name" value="GGDEF"/>
    <property type="match status" value="1"/>
</dbReference>
<evidence type="ECO:0000313" key="6">
    <source>
        <dbReference type="Proteomes" id="UP001156682"/>
    </source>
</evidence>
<dbReference type="EMBL" id="BSOR01000029">
    <property type="protein sequence ID" value="GLR64244.1"/>
    <property type="molecule type" value="Genomic_DNA"/>
</dbReference>
<dbReference type="Gene3D" id="3.30.450.20">
    <property type="entry name" value="PAS domain"/>
    <property type="match status" value="2"/>
</dbReference>
<keyword evidence="3" id="KW-1133">Transmembrane helix</keyword>
<dbReference type="InterPro" id="IPR043128">
    <property type="entry name" value="Rev_trsase/Diguanyl_cyclase"/>
</dbReference>
<gene>
    <name evidence="5" type="ORF">GCM10007878_16820</name>
</gene>
<accession>A0ABQ6A2A8</accession>
<dbReference type="SUPFAM" id="SSF55073">
    <property type="entry name" value="Nucleotide cyclase"/>
    <property type="match status" value="1"/>
</dbReference>
<dbReference type="RefSeq" id="WP_027851472.1">
    <property type="nucleotide sequence ID" value="NZ_BSOR01000029.1"/>
</dbReference>
<dbReference type="SUPFAM" id="SSF103190">
    <property type="entry name" value="Sensory domain-like"/>
    <property type="match status" value="2"/>
</dbReference>
<dbReference type="EC" id="2.7.7.65" evidence="1"/>
<feature type="transmembrane region" description="Helical" evidence="3">
    <location>
        <begin position="24"/>
        <end position="45"/>
    </location>
</feature>
<evidence type="ECO:0000256" key="3">
    <source>
        <dbReference type="SAM" id="Phobius"/>
    </source>
</evidence>
<sequence length="554" mass="63239">MNQTPVNTEALHSDLRLKHLTLKYFFAFFSGISLFLFSISLPIYLHYVQGIEDQLIAQEETSVVAARQMIQREMYEQLHIFDMVVKSNILNAYINDNSLENQLRLEDFFKSISTSFHRFDQIRLLDNTGKEAIRVNLVKGEGVLVAADELQNKADRYYFKSVQQMPAGQIYVSPMDLNIENDVIELPHKPTLRISTRLYNEQGEAAGVFVINYLAKGMLERFRHLMTQRTNQQGMLLDSQGYWLSNHVRSNEWGADLGKPDHKFASFYPKAWPSIKANSSGILEIDSGIFRYKAIEPLNYLEDQPAHFRLEHHPTITKESFANTSWKLVIFIPREKINQRTFLYQPFGRALTALILVLVAVLSFFGASFLVQQKNAAQKEKQTRLILEKQANIDALTGINNRRSFYELAEKELKQAKRKNTPLAVLMLDADHFKKVNDTYGHAIGDLVLKYLANSIKTTLRDVDLSGRVGGEEFAVLLPQTPLQEALEIAERLRKALEACQVPLPEGDSISFTVSIGLAMLTIQEEQFDQLMNKADLALYQAKSQGRNRVEQAV</sequence>
<dbReference type="InterPro" id="IPR029151">
    <property type="entry name" value="Sensor-like_sf"/>
</dbReference>
<dbReference type="Gene3D" id="3.30.70.270">
    <property type="match status" value="1"/>
</dbReference>
<proteinExistence type="predicted"/>
<dbReference type="NCBIfam" id="TIGR00254">
    <property type="entry name" value="GGDEF"/>
    <property type="match status" value="1"/>
</dbReference>
<organism evidence="5 6">
    <name type="scientific">Marinospirillum insulare</name>
    <dbReference type="NCBI Taxonomy" id="217169"/>
    <lineage>
        <taxon>Bacteria</taxon>
        <taxon>Pseudomonadati</taxon>
        <taxon>Pseudomonadota</taxon>
        <taxon>Gammaproteobacteria</taxon>
        <taxon>Oceanospirillales</taxon>
        <taxon>Oceanospirillaceae</taxon>
        <taxon>Marinospirillum</taxon>
    </lineage>
</organism>